<dbReference type="Pfam" id="PF12796">
    <property type="entry name" value="Ank_2"/>
    <property type="match status" value="1"/>
</dbReference>
<evidence type="ECO:0000313" key="4">
    <source>
        <dbReference type="EMBL" id="SUJ26234.1"/>
    </source>
</evidence>
<dbReference type="SMART" id="SM00248">
    <property type="entry name" value="ANK"/>
    <property type="match status" value="7"/>
</dbReference>
<keyword evidence="2 3" id="KW-0040">ANK repeat</keyword>
<dbReference type="PANTHER" id="PTHR24198:SF165">
    <property type="entry name" value="ANKYRIN REPEAT-CONTAINING PROTEIN-RELATED"/>
    <property type="match status" value="1"/>
</dbReference>
<dbReference type="EMBL" id="UGYW01000002">
    <property type="protein sequence ID" value="SUJ26234.1"/>
    <property type="molecule type" value="Genomic_DNA"/>
</dbReference>
<accession>A0A380CR51</accession>
<dbReference type="InterPro" id="IPR002110">
    <property type="entry name" value="Ankyrin_rpt"/>
</dbReference>
<evidence type="ECO:0000313" key="5">
    <source>
        <dbReference type="Proteomes" id="UP000254893"/>
    </source>
</evidence>
<sequence>MTNEELTALEKASNNGDDKLISDLINLLDGKKNFDDYKLKSSVRQFIQKENYRILNALIDKGLIETDLYEYDRFSGSVIELLIHPGITDPQALSAYLDWLPQLFTKIDDIDEEVSGVTLLQYALGIGAPLGVLQKLVACGADIHQKDKYDQSLLYHACSLSPMNVKNAPEIVAWLLQNGVEVDAANVENRTPLCRAVSTGNISLLNLLLESGADPSVQDWKGENAFYHAAVHLHNKDMVKLLLQYQTPDWHMLTKQNENLLNAFLRAMLNGNEDDLEILELFLENGADPEMTSQYYSAEKSGLDWIAEKPFEVMERLLEKEYFRIDYQDNEGNTLLHKVCRFNVNYEERAAKDLYRKVKLLLKAGTDPSIENTADKKAVDYAMEDNLKTKTVELLLNQ</sequence>
<dbReference type="SUPFAM" id="SSF48403">
    <property type="entry name" value="Ankyrin repeat"/>
    <property type="match status" value="2"/>
</dbReference>
<name>A0A380CR51_SPHSI</name>
<dbReference type="RefSeq" id="WP_115171273.1">
    <property type="nucleotide sequence ID" value="NZ_UGYW01000002.1"/>
</dbReference>
<keyword evidence="1" id="KW-0677">Repeat</keyword>
<evidence type="ECO:0000256" key="3">
    <source>
        <dbReference type="PROSITE-ProRule" id="PRU00023"/>
    </source>
</evidence>
<feature type="repeat" description="ANK" evidence="3">
    <location>
        <begin position="115"/>
        <end position="148"/>
    </location>
</feature>
<dbReference type="Gene3D" id="1.25.40.20">
    <property type="entry name" value="Ankyrin repeat-containing domain"/>
    <property type="match status" value="2"/>
</dbReference>
<proteinExistence type="predicted"/>
<organism evidence="4 5">
    <name type="scientific">Sphingobacterium spiritivorum</name>
    <name type="common">Flavobacterium spiritivorum</name>
    <dbReference type="NCBI Taxonomy" id="258"/>
    <lineage>
        <taxon>Bacteria</taxon>
        <taxon>Pseudomonadati</taxon>
        <taxon>Bacteroidota</taxon>
        <taxon>Sphingobacteriia</taxon>
        <taxon>Sphingobacteriales</taxon>
        <taxon>Sphingobacteriaceae</taxon>
        <taxon>Sphingobacterium</taxon>
    </lineage>
</organism>
<evidence type="ECO:0000256" key="1">
    <source>
        <dbReference type="ARBA" id="ARBA00022737"/>
    </source>
</evidence>
<dbReference type="AlphaFoldDB" id="A0A380CR51"/>
<reference evidence="4 5" key="1">
    <citation type="submission" date="2018-06" db="EMBL/GenBank/DDBJ databases">
        <authorList>
            <consortium name="Pathogen Informatics"/>
            <person name="Doyle S."/>
        </authorList>
    </citation>
    <scope>NUCLEOTIDE SEQUENCE [LARGE SCALE GENOMIC DNA]</scope>
    <source>
        <strain evidence="4 5">NCTC11388</strain>
    </source>
</reference>
<feature type="repeat" description="ANK" evidence="3">
    <location>
        <begin position="188"/>
        <end position="220"/>
    </location>
</feature>
<gene>
    <name evidence="4" type="ORF">NCTC11388_03902</name>
</gene>
<dbReference type="PROSITE" id="PS50297">
    <property type="entry name" value="ANK_REP_REGION"/>
    <property type="match status" value="1"/>
</dbReference>
<dbReference type="PROSITE" id="PS50088">
    <property type="entry name" value="ANK_REPEAT"/>
    <property type="match status" value="2"/>
</dbReference>
<dbReference type="Proteomes" id="UP000254893">
    <property type="component" value="Unassembled WGS sequence"/>
</dbReference>
<dbReference type="InterPro" id="IPR036770">
    <property type="entry name" value="Ankyrin_rpt-contain_sf"/>
</dbReference>
<evidence type="ECO:0000256" key="2">
    <source>
        <dbReference type="ARBA" id="ARBA00023043"/>
    </source>
</evidence>
<dbReference type="PANTHER" id="PTHR24198">
    <property type="entry name" value="ANKYRIN REPEAT AND PROTEIN KINASE DOMAIN-CONTAINING PROTEIN"/>
    <property type="match status" value="1"/>
</dbReference>
<protein>
    <submittedName>
        <fullName evidence="4">Ankyrin repeats (3 copies)</fullName>
    </submittedName>
</protein>